<reference evidence="5" key="1">
    <citation type="journal article" date="2020" name="Fungal Divers.">
        <title>Resolving the Mortierellaceae phylogeny through synthesis of multi-gene phylogenetics and phylogenomics.</title>
        <authorList>
            <person name="Vandepol N."/>
            <person name="Liber J."/>
            <person name="Desiro A."/>
            <person name="Na H."/>
            <person name="Kennedy M."/>
            <person name="Barry K."/>
            <person name="Grigoriev I.V."/>
            <person name="Miller A.N."/>
            <person name="O'Donnell K."/>
            <person name="Stajich J.E."/>
            <person name="Bonito G."/>
        </authorList>
    </citation>
    <scope>NUCLEOTIDE SEQUENCE</scope>
    <source>
        <strain evidence="5">NVP60</strain>
    </source>
</reference>
<evidence type="ECO:0000256" key="3">
    <source>
        <dbReference type="ARBA" id="ARBA00022525"/>
    </source>
</evidence>
<dbReference type="Proteomes" id="UP000823405">
    <property type="component" value="Unassembled WGS sequence"/>
</dbReference>
<proteinExistence type="predicted"/>
<protein>
    <recommendedName>
        <fullName evidence="4">Crinkler effector protein N-terminal domain-containing protein</fullName>
    </recommendedName>
</protein>
<organism evidence="5 6">
    <name type="scientific">Linnemannia gamsii</name>
    <dbReference type="NCBI Taxonomy" id="64522"/>
    <lineage>
        <taxon>Eukaryota</taxon>
        <taxon>Fungi</taxon>
        <taxon>Fungi incertae sedis</taxon>
        <taxon>Mucoromycota</taxon>
        <taxon>Mortierellomycotina</taxon>
        <taxon>Mortierellomycetes</taxon>
        <taxon>Mortierellales</taxon>
        <taxon>Mortierellaceae</taxon>
        <taxon>Linnemannia</taxon>
    </lineage>
</organism>
<comment type="caution">
    <text evidence="5">The sequence shown here is derived from an EMBL/GenBank/DDBJ whole genome shotgun (WGS) entry which is preliminary data.</text>
</comment>
<feature type="domain" description="Crinkler effector protein N-terminal" evidence="4">
    <location>
        <begin position="6"/>
        <end position="109"/>
    </location>
</feature>
<dbReference type="EMBL" id="JAAAIN010001588">
    <property type="protein sequence ID" value="KAG0301765.1"/>
    <property type="molecule type" value="Genomic_DNA"/>
</dbReference>
<gene>
    <name evidence="5" type="ORF">BGZ97_002628</name>
</gene>
<dbReference type="InterPro" id="IPR027417">
    <property type="entry name" value="P-loop_NTPase"/>
</dbReference>
<comment type="subcellular location">
    <subcellularLocation>
        <location evidence="1">Host cell</location>
    </subcellularLocation>
    <subcellularLocation>
        <location evidence="2">Secreted</location>
    </subcellularLocation>
</comment>
<keyword evidence="3" id="KW-0964">Secreted</keyword>
<accession>A0A9P6UI33</accession>
<keyword evidence="6" id="KW-1185">Reference proteome</keyword>
<name>A0A9P6UI33_9FUNG</name>
<evidence type="ECO:0000313" key="5">
    <source>
        <dbReference type="EMBL" id="KAG0301765.1"/>
    </source>
</evidence>
<dbReference type="AlphaFoldDB" id="A0A9P6UI33"/>
<dbReference type="Pfam" id="PF20147">
    <property type="entry name" value="Crinkler"/>
    <property type="match status" value="1"/>
</dbReference>
<sequence length="707" mass="81134">MADNHLQLFCVVEGERQSRMFFVNPTLTYTVYHLKALIMTKTSPRFDDIVPDELTLWRVSIPIDPANKNRIVDLKEYEAATRLEWSDCVSGVFPPPEEVPKETILIIVQRPPPVLDLQRNKKIRIIEDWRQYTASDGKVVDLPPPWIDMLACTEFVPEPRAAFGHLNDSVQAGDAVIAPSIGQIPKGFGLFGQNRKLFVTEQMLELWEDMRGDQESTYRRVLSGPMGVGKSYLSYFLAAKAYAEGWLILYISDAGELKSYDEDVSAWKLVKRFLALNKDILTGAELEMLVNDYDGTGDICSNALSVIFDALLKSKDRKTLLLVDEHRQLFIREPYLPDRFKSLVPLSSYDWWGEDAKGSRLIFTGTRHANYEMTIMDICHRLWYVVNVGPLPRHVFSKLLDTYPRLAAPAIREEVIAITNCVPRELKYLLDDFKHLPDPISLDNLNDWTEKRAMEFNRIAWCAFGFDWGFVDLGLVYRSKDVPQMETRLHILCRPVQKALLAEFRRLRLPEDTKRQLCDGSLSEDHFETALYHQLICVTKPIVLDETDLNNNNATIVSLDFSHCETLRAGQASLGPGNENVLTRGYKGYHQFDFMLGRLFFQTSTSDFEQHNIGSAEVSKAFNVRDDHGANQIERYLDDMFGSGHSAKIKNNRFVVTRNGVPVPDFHIVYLRGSPGKPAHREWVNKHPDLLHVSFEELKEKLFKYLY</sequence>
<evidence type="ECO:0000313" key="6">
    <source>
        <dbReference type="Proteomes" id="UP000823405"/>
    </source>
</evidence>
<evidence type="ECO:0000259" key="4">
    <source>
        <dbReference type="Pfam" id="PF20147"/>
    </source>
</evidence>
<evidence type="ECO:0000256" key="1">
    <source>
        <dbReference type="ARBA" id="ARBA00004340"/>
    </source>
</evidence>
<dbReference type="InterPro" id="IPR045379">
    <property type="entry name" value="Crinkler_N"/>
</dbReference>
<dbReference type="SUPFAM" id="SSF52540">
    <property type="entry name" value="P-loop containing nucleoside triphosphate hydrolases"/>
    <property type="match status" value="1"/>
</dbReference>
<dbReference type="OrthoDB" id="2303713at2759"/>
<dbReference type="GO" id="GO:0043657">
    <property type="term" value="C:host cell"/>
    <property type="evidence" value="ECO:0007669"/>
    <property type="project" value="UniProtKB-SubCell"/>
</dbReference>
<evidence type="ECO:0000256" key="2">
    <source>
        <dbReference type="ARBA" id="ARBA00004613"/>
    </source>
</evidence>
<dbReference type="GO" id="GO:0005576">
    <property type="term" value="C:extracellular region"/>
    <property type="evidence" value="ECO:0007669"/>
    <property type="project" value="UniProtKB-SubCell"/>
</dbReference>